<name>M4SZJ2_9TRYP</name>
<evidence type="ECO:0000256" key="7">
    <source>
        <dbReference type="SAM" id="MobiDB-lite"/>
    </source>
</evidence>
<feature type="signal peptide" evidence="8">
    <location>
        <begin position="1"/>
        <end position="16"/>
    </location>
</feature>
<dbReference type="SUPFAM" id="SSF58087">
    <property type="entry name" value="Variant surface glycoprotein (N-terminal domain)"/>
    <property type="match status" value="1"/>
</dbReference>
<reference evidence="10" key="1">
    <citation type="submission" date="2013-02" db="EMBL/GenBank/DDBJ databases">
        <authorList>
            <person name="Cross G.A.M."/>
            <person name="Kim H.-S."/>
            <person name="Wickstead B."/>
        </authorList>
    </citation>
    <scope>NUCLEOTIDE SEQUENCE</scope>
    <source>
        <strain evidence="10">Lister 427</strain>
    </source>
</reference>
<evidence type="ECO:0000256" key="4">
    <source>
        <dbReference type="ARBA" id="ARBA00023136"/>
    </source>
</evidence>
<evidence type="ECO:0000313" key="10">
    <source>
        <dbReference type="EMBL" id="AGH60127.1"/>
    </source>
</evidence>
<evidence type="ECO:0000256" key="8">
    <source>
        <dbReference type="SAM" id="SignalP"/>
    </source>
</evidence>
<keyword evidence="4" id="KW-0472">Membrane</keyword>
<keyword evidence="5" id="KW-0325">Glycoprotein</keyword>
<dbReference type="GO" id="GO:0098552">
    <property type="term" value="C:side of membrane"/>
    <property type="evidence" value="ECO:0007669"/>
    <property type="project" value="UniProtKB-KW"/>
</dbReference>
<dbReference type="GO" id="GO:0005886">
    <property type="term" value="C:plasma membrane"/>
    <property type="evidence" value="ECO:0007669"/>
    <property type="project" value="UniProtKB-SubCell"/>
</dbReference>
<dbReference type="EMBL" id="KC612696">
    <property type="protein sequence ID" value="AGH60127.1"/>
    <property type="molecule type" value="Genomic_DNA"/>
</dbReference>
<comment type="subcellular location">
    <subcellularLocation>
        <location evidence="1">Cell membrane</location>
        <topology evidence="1">Lipid-anchor</topology>
        <topology evidence="1">GPI-anchor</topology>
    </subcellularLocation>
</comment>
<sequence>MCLLCFVSVCAHYACGQGTKNSNCSNTDTAAVFAGELAKNAIAAMHPTIYHLTRRAQYELLIAAHPTNDLAAKAIPLLTLQTKCQQRDKEAAASGDKSTAAMLAALGQHTGHIIAITRLFKAQIKAQAAQDGNSGSAKYLKIEYDGDSETGLDNSKCTLLDYLTTETEATAGPQLINQKVQIHELKLNPTPAASGAETTMACGGTSGCTSATAAGTRVGVGAGKLYTAIAVASPTQINQQGTGAPTVLYAASYQVPQRLAPVVDNLQDTANKAQNEQKPCLPKDFKTDTDFIAAAYYSLITTNSDSKLPDDAAKQVEDRIKTIYGERDAEFEKKFWKEAKELKIPKLDGKPGDTVKLESITDINSLNKLIAYAKASGLRKEQEAEAQQQKDNAPGGKAKTDAADKTGEKNDGDKKDAECKASEEKDCDKTKCEWNAEKKEGKIKERAAVISYVMKPLFCLHFC</sequence>
<evidence type="ECO:0000256" key="3">
    <source>
        <dbReference type="ARBA" id="ARBA00022622"/>
    </source>
</evidence>
<evidence type="ECO:0000259" key="9">
    <source>
        <dbReference type="Pfam" id="PF00913"/>
    </source>
</evidence>
<evidence type="ECO:0000256" key="1">
    <source>
        <dbReference type="ARBA" id="ARBA00004609"/>
    </source>
</evidence>
<feature type="chain" id="PRO_5004057804" evidence="8">
    <location>
        <begin position="17"/>
        <end position="463"/>
    </location>
</feature>
<keyword evidence="6" id="KW-0449">Lipoprotein</keyword>
<organism evidence="10">
    <name type="scientific">Trypanosoma brucei</name>
    <dbReference type="NCBI Taxonomy" id="5691"/>
    <lineage>
        <taxon>Eukaryota</taxon>
        <taxon>Discoba</taxon>
        <taxon>Euglenozoa</taxon>
        <taxon>Kinetoplastea</taxon>
        <taxon>Metakinetoplastina</taxon>
        <taxon>Trypanosomatida</taxon>
        <taxon>Trypanosomatidae</taxon>
        <taxon>Trypanosoma</taxon>
    </lineage>
</organism>
<keyword evidence="8" id="KW-0732">Signal</keyword>
<dbReference type="GO" id="GO:0042783">
    <property type="term" value="P:symbiont-mediated evasion of host immune response"/>
    <property type="evidence" value="ECO:0007669"/>
    <property type="project" value="InterPro"/>
</dbReference>
<proteinExistence type="predicted"/>
<dbReference type="Gene3D" id="1.10.470.10">
    <property type="entry name" value="Variant Surface Glycoprotein, subunit A, domain 2"/>
    <property type="match status" value="1"/>
</dbReference>
<evidence type="ECO:0000256" key="6">
    <source>
        <dbReference type="ARBA" id="ARBA00023288"/>
    </source>
</evidence>
<dbReference type="InterPro" id="IPR001812">
    <property type="entry name" value="Trypano_VSG_A_N_dom"/>
</dbReference>
<dbReference type="Pfam" id="PF00913">
    <property type="entry name" value="Trypan_glycop"/>
    <property type="match status" value="1"/>
</dbReference>
<feature type="region of interest" description="Disordered" evidence="7">
    <location>
        <begin position="380"/>
        <end position="429"/>
    </location>
</feature>
<evidence type="ECO:0000256" key="2">
    <source>
        <dbReference type="ARBA" id="ARBA00022475"/>
    </source>
</evidence>
<feature type="domain" description="Trypanosome variant surface glycoprotein A-type N-terminal" evidence="9">
    <location>
        <begin position="33"/>
        <end position="372"/>
    </location>
</feature>
<protein>
    <submittedName>
        <fullName evidence="10">Variant surface glycoprotein 1189</fullName>
    </submittedName>
</protein>
<keyword evidence="3" id="KW-0336">GPI-anchor</keyword>
<dbReference type="VEuPathDB" id="TriTrypDB:Tb427_000087600"/>
<keyword evidence="2" id="KW-1003">Cell membrane</keyword>
<reference evidence="10" key="2">
    <citation type="journal article" date="2014" name="Mol. Biochem. Parasitol.">
        <title>Capturing the variant surface glycoprotein repertoire (the VSGnome) of Trypanosoma brucei Lister 427.</title>
        <authorList>
            <person name="Cross G.A."/>
            <person name="Kim H.S."/>
            <person name="Wickstead B."/>
        </authorList>
    </citation>
    <scope>NUCLEOTIDE SEQUENCE</scope>
    <source>
        <strain evidence="10">Lister 427</strain>
    </source>
</reference>
<feature type="compositionally biased region" description="Basic and acidic residues" evidence="7">
    <location>
        <begin position="398"/>
        <end position="429"/>
    </location>
</feature>
<accession>M4SZJ2</accession>
<dbReference type="AlphaFoldDB" id="M4SZJ2"/>
<evidence type="ECO:0000256" key="5">
    <source>
        <dbReference type="ARBA" id="ARBA00023180"/>
    </source>
</evidence>